<dbReference type="AlphaFoldDB" id="F6BDL9"/>
<dbReference type="PROSITE" id="PS51379">
    <property type="entry name" value="4FE4S_FER_2"/>
    <property type="match status" value="1"/>
</dbReference>
<dbReference type="Pfam" id="PF04432">
    <property type="entry name" value="FrhB_FdhB_C"/>
    <property type="match status" value="1"/>
</dbReference>
<name>F6BDL9_METIK</name>
<evidence type="ECO:0000256" key="3">
    <source>
        <dbReference type="ARBA" id="ARBA00023014"/>
    </source>
</evidence>
<organism evidence="6">
    <name type="scientific">Methanotorris igneus (strain DSM 5666 / JCM 11834 / Kol 5)</name>
    <dbReference type="NCBI Taxonomy" id="880724"/>
    <lineage>
        <taxon>Archaea</taxon>
        <taxon>Methanobacteriati</taxon>
        <taxon>Methanobacteriota</taxon>
        <taxon>Methanomada group</taxon>
        <taxon>Methanococci</taxon>
        <taxon>Methanococcales</taxon>
        <taxon>Methanocaldococcaceae</taxon>
        <taxon>Methanotorris</taxon>
    </lineage>
</organism>
<keyword evidence="2" id="KW-0408">Iron</keyword>
<dbReference type="InterPro" id="IPR017896">
    <property type="entry name" value="4Fe4S_Fe-S-bd"/>
</dbReference>
<dbReference type="Proteomes" id="UP000009227">
    <property type="component" value="Chromosome"/>
</dbReference>
<keyword evidence="1" id="KW-0479">Metal-binding</keyword>
<dbReference type="Gene3D" id="3.30.70.20">
    <property type="match status" value="1"/>
</dbReference>
<evidence type="ECO:0000313" key="6">
    <source>
        <dbReference type="Proteomes" id="UP000009227"/>
    </source>
</evidence>
<dbReference type="EMBL" id="CP002737">
    <property type="protein sequence ID" value="AEF96580.1"/>
    <property type="molecule type" value="Genomic_DNA"/>
</dbReference>
<protein>
    <submittedName>
        <fullName evidence="5">Coenzyme F420 hydrogenase</fullName>
        <ecNumber evidence="5">1.12.98.1</ecNumber>
    </submittedName>
</protein>
<dbReference type="PANTHER" id="PTHR31332">
    <property type="entry name" value="7-HYDROXYMETHYL CHLOROPHYLL A REDUCTASE, CHLOROPLASTIC"/>
    <property type="match status" value="1"/>
</dbReference>
<dbReference type="Pfam" id="PF00037">
    <property type="entry name" value="Fer4"/>
    <property type="match status" value="1"/>
</dbReference>
<dbReference type="GO" id="GO:0051536">
    <property type="term" value="F:iron-sulfur cluster binding"/>
    <property type="evidence" value="ECO:0007669"/>
    <property type="project" value="UniProtKB-KW"/>
</dbReference>
<dbReference type="GO" id="GO:0046872">
    <property type="term" value="F:metal ion binding"/>
    <property type="evidence" value="ECO:0007669"/>
    <property type="project" value="UniProtKB-KW"/>
</dbReference>
<dbReference type="InterPro" id="IPR007525">
    <property type="entry name" value="FrhB_FdhB_C"/>
</dbReference>
<sequence length="366" mass="40704">MKKHRLKVKIMKSYLKLKEEVWDKNICSGCGACVAVCPVENIYFKQQSPVKFKCELCACTIDPAAETECPASAEFCKVTLYNVPCGACYDACPRTEEKLEIPIEEIGKYIEIFGAKSKMDIKYAQSGGAVTAILCNALDEGLIDGAIVVSEDKWTMEPKSVLATTKEELIKAAGSRYNWNVPILEALKEAVMVRKLEKLAIVGTPCVINAVFQILASDNDLLRPFKKAIRLKIGLFCTETFKYSELMAKIKEMGINPWEIKKMEIKKGKLAIDLLNGETKEIPLKEIEYCVRKGCSVCRDFTALVSDISAGNVGTPEGVTTLIVRNEWGKGFVERAILNGYLEKVDCEVNIDAIKKLAKKKMERGN</sequence>
<dbReference type="InterPro" id="IPR045220">
    <property type="entry name" value="FRHB/FDHB/HCAR-like"/>
</dbReference>
<evidence type="ECO:0000259" key="4">
    <source>
        <dbReference type="PROSITE" id="PS51379"/>
    </source>
</evidence>
<gene>
    <name evidence="5" type="ordered locus">Metig_1038</name>
</gene>
<dbReference type="PROSITE" id="PS00198">
    <property type="entry name" value="4FE4S_FER_1"/>
    <property type="match status" value="1"/>
</dbReference>
<dbReference type="InterPro" id="IPR017900">
    <property type="entry name" value="4Fe4S_Fe_S_CS"/>
</dbReference>
<dbReference type="HOGENOM" id="CLU_037958_0_0_2"/>
<evidence type="ECO:0000313" key="5">
    <source>
        <dbReference type="EMBL" id="AEF96580.1"/>
    </source>
</evidence>
<evidence type="ECO:0000256" key="1">
    <source>
        <dbReference type="ARBA" id="ARBA00022723"/>
    </source>
</evidence>
<dbReference type="SUPFAM" id="SSF54862">
    <property type="entry name" value="4Fe-4S ferredoxins"/>
    <property type="match status" value="1"/>
</dbReference>
<reference evidence="5 6" key="1">
    <citation type="submission" date="2011-05" db="EMBL/GenBank/DDBJ databases">
        <title>Complete sequence of Methanotorris igneus Kol 5.</title>
        <authorList>
            <consortium name="US DOE Joint Genome Institute"/>
            <person name="Lucas S."/>
            <person name="Han J."/>
            <person name="Lapidus A."/>
            <person name="Cheng J.-F."/>
            <person name="Goodwin L."/>
            <person name="Pitluck S."/>
            <person name="Peters L."/>
            <person name="Mikhailova N."/>
            <person name="Chertkov O."/>
            <person name="Han C."/>
            <person name="Tapia R."/>
            <person name="Land M."/>
            <person name="Hauser L."/>
            <person name="Kyrpides N."/>
            <person name="Ivanova N."/>
            <person name="Pagani I."/>
            <person name="Sieprawska-Lupa M."/>
            <person name="Whitman W."/>
            <person name="Woyke T."/>
        </authorList>
    </citation>
    <scope>NUCLEOTIDE SEQUENCE [LARGE SCALE GENOMIC DNA]</scope>
    <source>
        <strain evidence="6">DSM 5666 / JCM 11834 / Kol 5</strain>
    </source>
</reference>
<dbReference type="KEGG" id="mig:Metig_1038"/>
<dbReference type="EC" id="1.12.98.1" evidence="5"/>
<keyword evidence="5" id="KW-0560">Oxidoreductase</keyword>
<dbReference type="Gene3D" id="3.10.450.750">
    <property type="match status" value="1"/>
</dbReference>
<accession>F6BDL9</accession>
<dbReference type="GO" id="GO:0052592">
    <property type="term" value="F:oxidoreductase activity, acting on CH or CH2 groups, with an iron-sulfur protein as acceptor"/>
    <property type="evidence" value="ECO:0007669"/>
    <property type="project" value="TreeGrafter"/>
</dbReference>
<dbReference type="PANTHER" id="PTHR31332:SF0">
    <property type="entry name" value="7-HYDROXYMETHYL CHLOROPHYLL A REDUCTASE, CHLOROPLASTIC"/>
    <property type="match status" value="1"/>
</dbReference>
<keyword evidence="6" id="KW-1185">Reference proteome</keyword>
<keyword evidence="3" id="KW-0411">Iron-sulfur</keyword>
<dbReference type="STRING" id="880724.Metig_1038"/>
<evidence type="ECO:0000256" key="2">
    <source>
        <dbReference type="ARBA" id="ARBA00023004"/>
    </source>
</evidence>
<dbReference type="InterPro" id="IPR007516">
    <property type="entry name" value="Co_F420_Hydgase/DH_bsu_N"/>
</dbReference>
<proteinExistence type="predicted"/>
<feature type="domain" description="4Fe-4S ferredoxin-type" evidence="4">
    <location>
        <begin position="18"/>
        <end position="47"/>
    </location>
</feature>
<dbReference type="Pfam" id="PF04422">
    <property type="entry name" value="FrhB_FdhB_N"/>
    <property type="match status" value="1"/>
</dbReference>
<dbReference type="GO" id="GO:0050454">
    <property type="term" value="F:coenzyme F420 hydrogenase activity"/>
    <property type="evidence" value="ECO:0007669"/>
    <property type="project" value="UniProtKB-EC"/>
</dbReference>